<dbReference type="KEGG" id="ang:An01g06540"/>
<dbReference type="VEuPathDB" id="FungiDB:An01g06540"/>
<reference evidence="1" key="1">
    <citation type="submission" date="2025-02" db="EMBL/GenBank/DDBJ databases">
        <authorList>
            <consortium name="NCBI Genome Project"/>
        </authorList>
    </citation>
    <scope>NUCLEOTIDE SEQUENCE</scope>
</reference>
<name>A0AAJ8BST3_ASPNG</name>
<protein>
    <submittedName>
        <fullName evidence="1">Uncharacterized protein</fullName>
    </submittedName>
</protein>
<dbReference type="AlphaFoldDB" id="A0AAJ8BST3"/>
<reference evidence="1" key="2">
    <citation type="submission" date="2025-08" db="UniProtKB">
        <authorList>
            <consortium name="RefSeq"/>
        </authorList>
    </citation>
    <scope>IDENTIFICATION</scope>
</reference>
<proteinExistence type="predicted"/>
<evidence type="ECO:0000313" key="1">
    <source>
        <dbReference type="RefSeq" id="XP_059603189.1"/>
    </source>
</evidence>
<organism evidence="1">
    <name type="scientific">Aspergillus niger</name>
    <dbReference type="NCBI Taxonomy" id="5061"/>
    <lineage>
        <taxon>Eukaryota</taxon>
        <taxon>Fungi</taxon>
        <taxon>Dikarya</taxon>
        <taxon>Ascomycota</taxon>
        <taxon>Pezizomycotina</taxon>
        <taxon>Eurotiomycetes</taxon>
        <taxon>Eurotiomycetidae</taxon>
        <taxon>Eurotiales</taxon>
        <taxon>Aspergillaceae</taxon>
        <taxon>Aspergillus</taxon>
        <taxon>Aspergillus subgen. Circumdati</taxon>
    </lineage>
</organism>
<sequence length="92" mass="10108">MDDCLLLTGLLPSYLVRASGLREILPFVCVLINPKYKAVAITPSLVDVESMGGRARVDICRDGKNKDRYTTREETAISEGSRVVEYDGGISE</sequence>
<dbReference type="GeneID" id="84589981"/>
<dbReference type="RefSeq" id="XP_059603189.1">
    <property type="nucleotide sequence ID" value="XM_059748799.1"/>
</dbReference>
<gene>
    <name evidence="1" type="ORF">An01g06540</name>
</gene>
<accession>A0AAJ8BST3</accession>